<dbReference type="Proteomes" id="UP000027143">
    <property type="component" value="Unassembled WGS sequence"/>
</dbReference>
<gene>
    <name evidence="2" type="ORF">O7U_00599</name>
</gene>
<keyword evidence="3" id="KW-1185">Reference proteome</keyword>
<evidence type="ECO:0000313" key="3">
    <source>
        <dbReference type="Proteomes" id="UP000027143"/>
    </source>
</evidence>
<sequence length="68" mass="7886">MRKDTFTRSSFTQKRGKTKEASPTPLSLSEIIPVSYSKNQFPAIPKIQLSFFIKIKMSLYIKVLHIRL</sequence>
<name>A0ABR4SQU5_BARQI</name>
<feature type="region of interest" description="Disordered" evidence="1">
    <location>
        <begin position="1"/>
        <end position="25"/>
    </location>
</feature>
<dbReference type="EMBL" id="AHPD01000007">
    <property type="protein sequence ID" value="KEC66068.1"/>
    <property type="molecule type" value="Genomic_DNA"/>
</dbReference>
<accession>A0ABR4SQU5</accession>
<evidence type="ECO:0000313" key="2">
    <source>
        <dbReference type="EMBL" id="KEC66068.1"/>
    </source>
</evidence>
<reference evidence="2 3" key="1">
    <citation type="submission" date="2012-04" db="EMBL/GenBank/DDBJ databases">
        <title>The Genome Sequence of Bartonella quintana JK 68.</title>
        <authorList>
            <consortium name="The Broad Institute Genome Sequencing Platform"/>
            <consortium name="The Broad Institute Genome Sequencing Center for Infectious Disease"/>
            <person name="Feldgarden M."/>
            <person name="Kirby J."/>
            <person name="Kosoy M."/>
            <person name="Birtles R."/>
            <person name="Probert W.S."/>
            <person name="Chiaraviglio L."/>
            <person name="Walker B."/>
            <person name="Young S.K."/>
            <person name="Zeng Q."/>
            <person name="Gargeya S."/>
            <person name="Fitzgerald M."/>
            <person name="Haas B."/>
            <person name="Abouelleil A."/>
            <person name="Alvarado L."/>
            <person name="Arachchi H.M."/>
            <person name="Berlin A.M."/>
            <person name="Chapman S.B."/>
            <person name="Goldberg J."/>
            <person name="Griggs A."/>
            <person name="Gujja S."/>
            <person name="Hansen M."/>
            <person name="Howarth C."/>
            <person name="Imamovic A."/>
            <person name="Larimer J."/>
            <person name="McCowen C."/>
            <person name="Montmayeur A."/>
            <person name="Murphy C."/>
            <person name="Neiman D."/>
            <person name="Pearson M."/>
            <person name="Priest M."/>
            <person name="Roberts A."/>
            <person name="Saif S."/>
            <person name="Shea T."/>
            <person name="Sisk P."/>
            <person name="Sykes S."/>
            <person name="Wortman J."/>
            <person name="Nusbaum C."/>
            <person name="Birren B."/>
        </authorList>
    </citation>
    <scope>NUCLEOTIDE SEQUENCE [LARGE SCALE GENOMIC DNA]</scope>
    <source>
        <strain evidence="2 3">JK 68</strain>
    </source>
</reference>
<comment type="caution">
    <text evidence="2">The sequence shown here is derived from an EMBL/GenBank/DDBJ whole genome shotgun (WGS) entry which is preliminary data.</text>
</comment>
<evidence type="ECO:0000256" key="1">
    <source>
        <dbReference type="SAM" id="MobiDB-lite"/>
    </source>
</evidence>
<proteinExistence type="predicted"/>
<organism evidence="2 3">
    <name type="scientific">Bartonella quintana JK 68</name>
    <dbReference type="NCBI Taxonomy" id="1134503"/>
    <lineage>
        <taxon>Bacteria</taxon>
        <taxon>Pseudomonadati</taxon>
        <taxon>Pseudomonadota</taxon>
        <taxon>Alphaproteobacteria</taxon>
        <taxon>Hyphomicrobiales</taxon>
        <taxon>Bartonellaceae</taxon>
        <taxon>Bartonella</taxon>
    </lineage>
</organism>
<protein>
    <submittedName>
        <fullName evidence="2">Uncharacterized protein</fullName>
    </submittedName>
</protein>